<feature type="compositionally biased region" description="Acidic residues" evidence="1">
    <location>
        <begin position="102"/>
        <end position="112"/>
    </location>
</feature>
<evidence type="ECO:0000313" key="3">
    <source>
        <dbReference type="Proteomes" id="UP000215433"/>
    </source>
</evidence>
<organism evidence="2 3">
    <name type="scientific">Bifidobacterium vansinderenii</name>
    <dbReference type="NCBI Taxonomy" id="1984871"/>
    <lineage>
        <taxon>Bacteria</taxon>
        <taxon>Bacillati</taxon>
        <taxon>Actinomycetota</taxon>
        <taxon>Actinomycetes</taxon>
        <taxon>Bifidobacteriales</taxon>
        <taxon>Bifidobacteriaceae</taxon>
        <taxon>Bifidobacterium</taxon>
    </lineage>
</organism>
<dbReference type="Proteomes" id="UP000215433">
    <property type="component" value="Unassembled WGS sequence"/>
</dbReference>
<reference evidence="2 3" key="1">
    <citation type="submission" date="2017-05" db="EMBL/GenBank/DDBJ databases">
        <title>Bifidobacterium vansinderenii sp. nov.</title>
        <authorList>
            <person name="Lugli G.A."/>
            <person name="Duranti S."/>
            <person name="Mangifesta M."/>
        </authorList>
    </citation>
    <scope>NUCLEOTIDE SEQUENCE [LARGE SCALE GENOMIC DNA]</scope>
    <source>
        <strain evidence="2 3">Tam10B</strain>
    </source>
</reference>
<name>A0A229VVJ6_9BIFI</name>
<protein>
    <submittedName>
        <fullName evidence="2">Uncharacterized protein</fullName>
    </submittedName>
</protein>
<feature type="region of interest" description="Disordered" evidence="1">
    <location>
        <begin position="97"/>
        <end position="119"/>
    </location>
</feature>
<dbReference type="AlphaFoldDB" id="A0A229VVJ6"/>
<accession>A0A229VVJ6</accession>
<comment type="caution">
    <text evidence="2">The sequence shown here is derived from an EMBL/GenBank/DDBJ whole genome shotgun (WGS) entry which is preliminary data.</text>
</comment>
<gene>
    <name evidence="2" type="ORF">Tam10B_2115</name>
</gene>
<sequence>MAVQAAMALQVEFDEFVDAIRVLPPDTDRQTFTRMVEERYEYDDDIESEELLHTLAIRAARHLAEDEFSLWIDEESILGTDPVRALSDRLTAWATDDRSADGDQDIDTEQSDDAASAAFQSSRDDRFRKACWTLIRTARSKCLRLTVPVSTGRVVGPQLLAGHIADEIADPTEEGDWDLRVVFAVGYGIPDDVFDELRDDAAT</sequence>
<keyword evidence="3" id="KW-1185">Reference proteome</keyword>
<proteinExistence type="predicted"/>
<dbReference type="EMBL" id="NEWD01000035">
    <property type="protein sequence ID" value="OXM99638.1"/>
    <property type="molecule type" value="Genomic_DNA"/>
</dbReference>
<evidence type="ECO:0000313" key="2">
    <source>
        <dbReference type="EMBL" id="OXM99638.1"/>
    </source>
</evidence>
<evidence type="ECO:0000256" key="1">
    <source>
        <dbReference type="SAM" id="MobiDB-lite"/>
    </source>
</evidence>